<evidence type="ECO:0000256" key="4">
    <source>
        <dbReference type="ARBA" id="ARBA00022840"/>
    </source>
</evidence>
<evidence type="ECO:0000256" key="5">
    <source>
        <dbReference type="ARBA" id="ARBA00023054"/>
    </source>
</evidence>
<feature type="compositionally biased region" description="Low complexity" evidence="9">
    <location>
        <begin position="1"/>
        <end position="21"/>
    </location>
</feature>
<keyword evidence="12" id="KW-1185">Reference proteome</keyword>
<dbReference type="PANTHER" id="PTHR45644">
    <property type="entry name" value="AAA ATPASE, PUTATIVE (AFU_ORTHOLOGUE AFUA_2G12920)-RELATED-RELATED"/>
    <property type="match status" value="1"/>
</dbReference>
<dbReference type="AlphaFoldDB" id="A0AAV2YN78"/>
<evidence type="ECO:0000256" key="3">
    <source>
        <dbReference type="ARBA" id="ARBA00022787"/>
    </source>
</evidence>
<dbReference type="Gene3D" id="3.40.50.300">
    <property type="entry name" value="P-loop containing nucleotide triphosphate hydrolases"/>
    <property type="match status" value="1"/>
</dbReference>
<organism evidence="11 12">
    <name type="scientific">Lagenidium giganteum</name>
    <dbReference type="NCBI Taxonomy" id="4803"/>
    <lineage>
        <taxon>Eukaryota</taxon>
        <taxon>Sar</taxon>
        <taxon>Stramenopiles</taxon>
        <taxon>Oomycota</taxon>
        <taxon>Peronosporomycetes</taxon>
        <taxon>Pythiales</taxon>
        <taxon>Pythiaceae</taxon>
    </lineage>
</organism>
<comment type="similarity">
    <text evidence="7">Belongs to the AAA ATPase family.</text>
</comment>
<evidence type="ECO:0000259" key="10">
    <source>
        <dbReference type="SMART" id="SM00382"/>
    </source>
</evidence>
<dbReference type="Pfam" id="PF17862">
    <property type="entry name" value="AAA_lid_3"/>
    <property type="match status" value="1"/>
</dbReference>
<keyword evidence="3" id="KW-0472">Membrane</keyword>
<keyword evidence="2 7" id="KW-0547">Nucleotide-binding</keyword>
<reference evidence="11" key="1">
    <citation type="submission" date="2022-11" db="EMBL/GenBank/DDBJ databases">
        <authorList>
            <person name="Morgan W.R."/>
            <person name="Tartar A."/>
        </authorList>
    </citation>
    <scope>NUCLEOTIDE SEQUENCE</scope>
    <source>
        <strain evidence="11">ARSEF 373</strain>
    </source>
</reference>
<dbReference type="InterPro" id="IPR041569">
    <property type="entry name" value="AAA_lid_3"/>
</dbReference>
<feature type="domain" description="AAA+ ATPase" evidence="10">
    <location>
        <begin position="133"/>
        <end position="275"/>
    </location>
</feature>
<evidence type="ECO:0000313" key="11">
    <source>
        <dbReference type="EMBL" id="DAZ94737.1"/>
    </source>
</evidence>
<dbReference type="FunFam" id="3.40.50.300:FF:001025">
    <property type="entry name" value="ATPase family, AAA domain-containing 2B"/>
    <property type="match status" value="1"/>
</dbReference>
<evidence type="ECO:0000256" key="2">
    <source>
        <dbReference type="ARBA" id="ARBA00022741"/>
    </source>
</evidence>
<dbReference type="SUPFAM" id="SSF52540">
    <property type="entry name" value="P-loop containing nucleoside triphosphate hydrolases"/>
    <property type="match status" value="1"/>
</dbReference>
<keyword evidence="5 8" id="KW-0175">Coiled coil</keyword>
<proteinExistence type="inferred from homology"/>
<dbReference type="InterPro" id="IPR003960">
    <property type="entry name" value="ATPase_AAA_CS"/>
</dbReference>
<dbReference type="PANTHER" id="PTHR45644:SF3">
    <property type="entry name" value="FI08533P-RELATED"/>
    <property type="match status" value="1"/>
</dbReference>
<dbReference type="SMART" id="SM00382">
    <property type="entry name" value="AAA"/>
    <property type="match status" value="1"/>
</dbReference>
<dbReference type="Proteomes" id="UP001146120">
    <property type="component" value="Unassembled WGS sequence"/>
</dbReference>
<evidence type="ECO:0000313" key="12">
    <source>
        <dbReference type="Proteomes" id="UP001146120"/>
    </source>
</evidence>
<dbReference type="InterPro" id="IPR003593">
    <property type="entry name" value="AAA+_ATPase"/>
</dbReference>
<sequence length="430" mass="47347">MGAASSKTSTKSDSTKNSASNESRPLTTGEEVLGIVLDAVVLYGIVVTSKYLYKSDSGRSKLQNRLTRSGRPMFRTTYYEEVIAGDIVDPQDIEVSFEDIGGLEQQKRDIYDLVVLPLRCPQFFSSRGKLLSVPKGILLYGKPGTGKTMLAKAIARESGAFFIDLKISTIMSKWFGESQKLVRAAFSLARKLAPCIIFIDEVDSFMGKRGGVSDPTFASMKTEFLALWDGFTELSASDGGFGVIVLGATNRPGDVDPAFLRRMPRSFEIGLPSAPQREKILGLHLRNEALEEGFDLRRLGFETEHYSGSDLKELCRAALMIPLREHLEAIRIASLEAAKAQQENQCVDEAADATSEEQGMRPLTMADFAEARKMVQPTGAAAYAYEASQNERRRGGVPTEMPMDMEMFAAIMAAGLQQMMQFNQRQPPRG</sequence>
<dbReference type="PROSITE" id="PS00674">
    <property type="entry name" value="AAA"/>
    <property type="match status" value="1"/>
</dbReference>
<evidence type="ECO:0000256" key="8">
    <source>
        <dbReference type="SAM" id="Coils"/>
    </source>
</evidence>
<evidence type="ECO:0000256" key="1">
    <source>
        <dbReference type="ARBA" id="ARBA00004572"/>
    </source>
</evidence>
<name>A0AAV2YN78_9STRA</name>
<evidence type="ECO:0000256" key="6">
    <source>
        <dbReference type="ARBA" id="ARBA00023128"/>
    </source>
</evidence>
<dbReference type="EMBL" id="DAKRPA010000235">
    <property type="protein sequence ID" value="DAZ94737.1"/>
    <property type="molecule type" value="Genomic_DNA"/>
</dbReference>
<dbReference type="GO" id="GO:0016887">
    <property type="term" value="F:ATP hydrolysis activity"/>
    <property type="evidence" value="ECO:0007669"/>
    <property type="project" value="InterPro"/>
</dbReference>
<keyword evidence="3" id="KW-1000">Mitochondrion outer membrane</keyword>
<dbReference type="Pfam" id="PF00004">
    <property type="entry name" value="AAA"/>
    <property type="match status" value="1"/>
</dbReference>
<dbReference type="GO" id="GO:0005741">
    <property type="term" value="C:mitochondrial outer membrane"/>
    <property type="evidence" value="ECO:0007669"/>
    <property type="project" value="UniProtKB-SubCell"/>
</dbReference>
<evidence type="ECO:0000256" key="7">
    <source>
        <dbReference type="RuleBase" id="RU003651"/>
    </source>
</evidence>
<protein>
    <recommendedName>
        <fullName evidence="10">AAA+ ATPase domain-containing protein</fullName>
    </recommendedName>
</protein>
<gene>
    <name evidence="11" type="ORF">N0F65_011553</name>
</gene>
<evidence type="ECO:0000256" key="9">
    <source>
        <dbReference type="SAM" id="MobiDB-lite"/>
    </source>
</evidence>
<keyword evidence="4 7" id="KW-0067">ATP-binding</keyword>
<dbReference type="Gene3D" id="1.10.8.60">
    <property type="match status" value="1"/>
</dbReference>
<feature type="region of interest" description="Disordered" evidence="9">
    <location>
        <begin position="1"/>
        <end position="25"/>
    </location>
</feature>
<feature type="coiled-coil region" evidence="8">
    <location>
        <begin position="323"/>
        <end position="357"/>
    </location>
</feature>
<dbReference type="InterPro" id="IPR027417">
    <property type="entry name" value="P-loop_NTPase"/>
</dbReference>
<dbReference type="InterPro" id="IPR003959">
    <property type="entry name" value="ATPase_AAA_core"/>
</dbReference>
<reference evidence="11" key="2">
    <citation type="journal article" date="2023" name="Microbiol Resour">
        <title>Decontamination and Annotation of the Draft Genome Sequence of the Oomycete Lagenidium giganteum ARSEF 373.</title>
        <authorList>
            <person name="Morgan W.R."/>
            <person name="Tartar A."/>
        </authorList>
    </citation>
    <scope>NUCLEOTIDE SEQUENCE</scope>
    <source>
        <strain evidence="11">ARSEF 373</strain>
    </source>
</reference>
<comment type="caution">
    <text evidence="11">The sequence shown here is derived from an EMBL/GenBank/DDBJ whole genome shotgun (WGS) entry which is preliminary data.</text>
</comment>
<keyword evidence="6" id="KW-0496">Mitochondrion</keyword>
<accession>A0AAV2YN78</accession>
<comment type="subcellular location">
    <subcellularLocation>
        <location evidence="1">Mitochondrion outer membrane</location>
        <topology evidence="1">Single-pass membrane protein</topology>
    </subcellularLocation>
</comment>
<dbReference type="InterPro" id="IPR051701">
    <property type="entry name" value="Mito_OM_Translocase_MSP1"/>
</dbReference>
<dbReference type="GO" id="GO:0005524">
    <property type="term" value="F:ATP binding"/>
    <property type="evidence" value="ECO:0007669"/>
    <property type="project" value="UniProtKB-KW"/>
</dbReference>